<dbReference type="Ensembl" id="ENSOANT00000069692.1">
    <property type="protein sequence ID" value="ENSOANP00000041414.1"/>
    <property type="gene ID" value="ENSOANG00000048779.1"/>
</dbReference>
<dbReference type="GO" id="GO:0005739">
    <property type="term" value="C:mitochondrion"/>
    <property type="evidence" value="ECO:0000318"/>
    <property type="project" value="GO_Central"/>
</dbReference>
<dbReference type="PANTHER" id="PTHR16295">
    <property type="entry name" value="TRAF-TYPE ZINC FINGER PROTEIN-RELATED"/>
    <property type="match status" value="1"/>
</dbReference>
<sequence>MEFEKEFQYCRNCRKDVASANFSLHEAHCLRFLVVCPICDQPIQRKAEKEHQAIAHQQVRCQLCQQSMQQYLLEEHKDKCSKRRVQCKFCKLPMPFSCLQEHEVQCGARTELCFDCHKYVLVRDQSRHKDVCLNVKHQAPKKQVRCPKCKQEIPKSQFFQHQNQCDPLSEFTKLLSPHRFERSKNPLPRPNSSFPDQAAGGWAKKHPKEERGKEFPSASKPMARKWYPGRKAQGDLALASAGRSWGPPAPRDESEFDVLDSCPQCRILLPKPTLHLHQVGPSLLPHPHSRLTTGPS</sequence>
<dbReference type="Gene3D" id="6.10.250.1730">
    <property type="match status" value="1"/>
</dbReference>
<dbReference type="OMA" id="MDHEADE"/>
<name>A0A6I8NJK6_ORNAN</name>
<keyword evidence="1" id="KW-0479">Metal-binding</keyword>
<keyword evidence="2" id="KW-0863">Zinc-finger</keyword>
<keyword evidence="3" id="KW-0862">Zinc</keyword>
<dbReference type="InParanoid" id="A0A6I8NJK6"/>
<dbReference type="GO" id="GO:0006915">
    <property type="term" value="P:apoptotic process"/>
    <property type="evidence" value="ECO:0007669"/>
    <property type="project" value="InterPro"/>
</dbReference>
<protein>
    <submittedName>
        <fullName evidence="7">Uncharacterized protein</fullName>
    </submittedName>
</protein>
<dbReference type="GeneTree" id="ENSGT00530000063869"/>
<reference evidence="7 8" key="1">
    <citation type="journal article" date="2008" name="Nature">
        <title>Genome analysis of the platypus reveals unique signatures of evolution.</title>
        <authorList>
            <person name="Warren W.C."/>
            <person name="Hillier L.W."/>
            <person name="Marshall Graves J.A."/>
            <person name="Birney E."/>
            <person name="Ponting C.P."/>
            <person name="Grutzner F."/>
            <person name="Belov K."/>
            <person name="Miller W."/>
            <person name="Clarke L."/>
            <person name="Chinwalla A.T."/>
            <person name="Yang S.P."/>
            <person name="Heger A."/>
            <person name="Locke D.P."/>
            <person name="Miethke P."/>
            <person name="Waters P.D."/>
            <person name="Veyrunes F."/>
            <person name="Fulton L."/>
            <person name="Fulton B."/>
            <person name="Graves T."/>
            <person name="Wallis J."/>
            <person name="Puente X.S."/>
            <person name="Lopez-Otin C."/>
            <person name="Ordonez G.R."/>
            <person name="Eichler E.E."/>
            <person name="Chen L."/>
            <person name="Cheng Z."/>
            <person name="Deakin J.E."/>
            <person name="Alsop A."/>
            <person name="Thompson K."/>
            <person name="Kirby P."/>
            <person name="Papenfuss A.T."/>
            <person name="Wakefield M.J."/>
            <person name="Olender T."/>
            <person name="Lancet D."/>
            <person name="Huttley G.A."/>
            <person name="Smit A.F."/>
            <person name="Pask A."/>
            <person name="Temple-Smith P."/>
            <person name="Batzer M.A."/>
            <person name="Walker J.A."/>
            <person name="Konkel M.K."/>
            <person name="Harris R.S."/>
            <person name="Whittington C.M."/>
            <person name="Wong E.S."/>
            <person name="Gemmell N.J."/>
            <person name="Buschiazzo E."/>
            <person name="Vargas Jentzsch I.M."/>
            <person name="Merkel A."/>
            <person name="Schmitz J."/>
            <person name="Zemann A."/>
            <person name="Churakov G."/>
            <person name="Kriegs J.O."/>
            <person name="Brosius J."/>
            <person name="Murchison E.P."/>
            <person name="Sachidanandam R."/>
            <person name="Smith C."/>
            <person name="Hannon G.J."/>
            <person name="Tsend-Ayush E."/>
            <person name="McMillan D."/>
            <person name="Attenborough R."/>
            <person name="Rens W."/>
            <person name="Ferguson-Smith M."/>
            <person name="Lefevre C.M."/>
            <person name="Sharp J.A."/>
            <person name="Nicholas K.R."/>
            <person name="Ray D.A."/>
            <person name="Kube M."/>
            <person name="Reinhardt R."/>
            <person name="Pringle T.H."/>
            <person name="Taylor J."/>
            <person name="Jones R.C."/>
            <person name="Nixon B."/>
            <person name="Dacheux J.L."/>
            <person name="Niwa H."/>
            <person name="Sekita Y."/>
            <person name="Huang X."/>
            <person name="Stark A."/>
            <person name="Kheradpour P."/>
            <person name="Kellis M."/>
            <person name="Flicek P."/>
            <person name="Chen Y."/>
            <person name="Webber C."/>
            <person name="Hardison R."/>
            <person name="Nelson J."/>
            <person name="Hallsworth-Pepin K."/>
            <person name="Delehaunty K."/>
            <person name="Markovic C."/>
            <person name="Minx P."/>
            <person name="Feng Y."/>
            <person name="Kremitzki C."/>
            <person name="Mitreva M."/>
            <person name="Glasscock J."/>
            <person name="Wylie T."/>
            <person name="Wohldmann P."/>
            <person name="Thiru P."/>
            <person name="Nhan M.N."/>
            <person name="Pohl C.S."/>
            <person name="Smith S.M."/>
            <person name="Hou S."/>
            <person name="Nefedov M."/>
            <person name="de Jong P.J."/>
            <person name="Renfree M.B."/>
            <person name="Mardis E.R."/>
            <person name="Wilson R.K."/>
        </authorList>
    </citation>
    <scope>NUCLEOTIDE SEQUENCE [LARGE SCALE GENOMIC DNA]</scope>
    <source>
        <strain evidence="7 8">Glennie</strain>
    </source>
</reference>
<organism evidence="7 8">
    <name type="scientific">Ornithorhynchus anatinus</name>
    <name type="common">Duckbill platypus</name>
    <dbReference type="NCBI Taxonomy" id="9258"/>
    <lineage>
        <taxon>Eukaryota</taxon>
        <taxon>Metazoa</taxon>
        <taxon>Chordata</taxon>
        <taxon>Craniata</taxon>
        <taxon>Vertebrata</taxon>
        <taxon>Euteleostomi</taxon>
        <taxon>Mammalia</taxon>
        <taxon>Monotremata</taxon>
        <taxon>Ornithorhynchidae</taxon>
        <taxon>Ornithorhynchus</taxon>
    </lineage>
</organism>
<dbReference type="GO" id="GO:0008270">
    <property type="term" value="F:zinc ion binding"/>
    <property type="evidence" value="ECO:0007669"/>
    <property type="project" value="UniProtKB-KW"/>
</dbReference>
<dbReference type="InterPro" id="IPR013083">
    <property type="entry name" value="Znf_RING/FYVE/PHD"/>
</dbReference>
<dbReference type="InterPro" id="IPR041386">
    <property type="entry name" value="XAF1_C"/>
</dbReference>
<reference evidence="7" key="2">
    <citation type="submission" date="2025-08" db="UniProtKB">
        <authorList>
            <consortium name="Ensembl"/>
        </authorList>
    </citation>
    <scope>IDENTIFICATION</scope>
    <source>
        <strain evidence="7">Glennie</strain>
    </source>
</reference>
<evidence type="ECO:0000256" key="3">
    <source>
        <dbReference type="ARBA" id="ARBA00022833"/>
    </source>
</evidence>
<dbReference type="Bgee" id="ENSOANG00000048779">
    <property type="expression patterns" value="Expressed in liver and 5 other cell types or tissues"/>
</dbReference>
<dbReference type="InterPro" id="IPR049439">
    <property type="entry name" value="TRAFD1-XIAF1_Znf"/>
</dbReference>
<feature type="region of interest" description="Disordered" evidence="4">
    <location>
        <begin position="180"/>
        <end position="225"/>
    </location>
</feature>
<evidence type="ECO:0000256" key="2">
    <source>
        <dbReference type="ARBA" id="ARBA00022771"/>
    </source>
</evidence>
<dbReference type="Proteomes" id="UP000002279">
    <property type="component" value="Chromosome 17"/>
</dbReference>
<evidence type="ECO:0000256" key="4">
    <source>
        <dbReference type="SAM" id="MobiDB-lite"/>
    </source>
</evidence>
<dbReference type="Pfam" id="PF21366">
    <property type="entry name" value="TRAFD1-XIAF1_ZnF"/>
    <property type="match status" value="1"/>
</dbReference>
<feature type="domain" description="TRAFD1/XAF1 zinc finger" evidence="6">
    <location>
        <begin position="94"/>
        <end position="132"/>
    </location>
</feature>
<dbReference type="PANTHER" id="PTHR16295:SF17">
    <property type="entry name" value="XIAP-ASSOCIATED FACTOR 1"/>
    <property type="match status" value="1"/>
</dbReference>
<gene>
    <name evidence="7" type="primary">XAF1</name>
</gene>
<proteinExistence type="predicted"/>
<feature type="domain" description="XIAP-associated factor 1 C-terminal" evidence="5">
    <location>
        <begin position="244"/>
        <end position="279"/>
    </location>
</feature>
<reference evidence="7" key="3">
    <citation type="submission" date="2025-09" db="UniProtKB">
        <authorList>
            <consortium name="Ensembl"/>
        </authorList>
    </citation>
    <scope>IDENTIFICATION</scope>
    <source>
        <strain evidence="7">Glennie</strain>
    </source>
</reference>
<evidence type="ECO:0000259" key="6">
    <source>
        <dbReference type="Pfam" id="PF21366"/>
    </source>
</evidence>
<evidence type="ECO:0000259" key="5">
    <source>
        <dbReference type="Pfam" id="PF18608"/>
    </source>
</evidence>
<dbReference type="AlphaFoldDB" id="A0A6I8NJK6"/>
<dbReference type="InterPro" id="IPR031220">
    <property type="entry name" value="XAF1_C_sf"/>
</dbReference>
<dbReference type="Pfam" id="PF18608">
    <property type="entry name" value="XAF1_C"/>
    <property type="match status" value="1"/>
</dbReference>
<dbReference type="FunCoup" id="A0A6I8NJK6">
    <property type="interactions" value="628"/>
</dbReference>
<evidence type="ECO:0000313" key="8">
    <source>
        <dbReference type="Proteomes" id="UP000002279"/>
    </source>
</evidence>
<dbReference type="Gene3D" id="3.30.40.10">
    <property type="entry name" value="Zinc/RING finger domain, C3HC4 (zinc finger)"/>
    <property type="match status" value="2"/>
</dbReference>
<dbReference type="InterPro" id="IPR051986">
    <property type="entry name" value="Innate_Immune_Apopt_Reg"/>
</dbReference>
<evidence type="ECO:0000256" key="1">
    <source>
        <dbReference type="ARBA" id="ARBA00022723"/>
    </source>
</evidence>
<keyword evidence="8" id="KW-1185">Reference proteome</keyword>
<evidence type="ECO:0000313" key="7">
    <source>
        <dbReference type="Ensembl" id="ENSOANP00000041414.1"/>
    </source>
</evidence>
<accession>A0A6I8NJK6</accession>